<dbReference type="Proteomes" id="UP000886289">
    <property type="component" value="Unassembled WGS sequence"/>
</dbReference>
<evidence type="ECO:0000256" key="1">
    <source>
        <dbReference type="SAM" id="Coils"/>
    </source>
</evidence>
<dbReference type="EMBL" id="DRBS01000193">
    <property type="protein sequence ID" value="HDD44192.1"/>
    <property type="molecule type" value="Genomic_DNA"/>
</dbReference>
<proteinExistence type="predicted"/>
<organism evidence="2">
    <name type="scientific">Desulfofervidus auxilii</name>
    <dbReference type="NCBI Taxonomy" id="1621989"/>
    <lineage>
        <taxon>Bacteria</taxon>
        <taxon>Pseudomonadati</taxon>
        <taxon>Thermodesulfobacteriota</taxon>
        <taxon>Candidatus Desulfofervidia</taxon>
        <taxon>Candidatus Desulfofervidales</taxon>
        <taxon>Candidatus Desulfofervidaceae</taxon>
        <taxon>Candidatus Desulfofervidus</taxon>
    </lineage>
</organism>
<gene>
    <name evidence="2" type="ORF">ENG63_04955</name>
</gene>
<dbReference type="AlphaFoldDB" id="A0A7C0Y9Y4"/>
<comment type="caution">
    <text evidence="2">The sequence shown here is derived from an EMBL/GenBank/DDBJ whole genome shotgun (WGS) entry which is preliminary data.</text>
</comment>
<keyword evidence="1" id="KW-0175">Coiled coil</keyword>
<reference evidence="2" key="1">
    <citation type="journal article" date="2020" name="mSystems">
        <title>Genome- and Community-Level Interaction Insights into Carbon Utilization and Element Cycling Functions of Hydrothermarchaeota in Hydrothermal Sediment.</title>
        <authorList>
            <person name="Zhou Z."/>
            <person name="Liu Y."/>
            <person name="Xu W."/>
            <person name="Pan J."/>
            <person name="Luo Z.H."/>
            <person name="Li M."/>
        </authorList>
    </citation>
    <scope>NUCLEOTIDE SEQUENCE [LARGE SCALE GENOMIC DNA]</scope>
    <source>
        <strain evidence="2">HyVt-233</strain>
    </source>
</reference>
<protein>
    <submittedName>
        <fullName evidence="2">Uncharacterized protein</fullName>
    </submittedName>
</protein>
<name>A0A7C0Y9Y4_DESA2</name>
<feature type="coiled-coil region" evidence="1">
    <location>
        <begin position="48"/>
        <end position="82"/>
    </location>
</feature>
<accession>A0A7C0Y9Y4</accession>
<evidence type="ECO:0000313" key="2">
    <source>
        <dbReference type="EMBL" id="HDD44192.1"/>
    </source>
</evidence>
<sequence>MGYQIINPTVSKQDDILYVSMTLRYIDDVTNEVIREINFSDCINWNRADAQDLLLQKLKEKAKQAKAEIDEYLKIKNVLQSMVDEIKKDLGV</sequence>